<reference evidence="1 2" key="1">
    <citation type="submission" date="2022-11" db="EMBL/GenBank/DDBJ databases">
        <title>Minimal conservation of predation-associated metabolite biosynthetic gene clusters underscores biosynthetic potential of Myxococcota including descriptions for ten novel species: Archangium lansinium sp. nov., Myxococcus landrumus sp. nov., Nannocystis bai.</title>
        <authorList>
            <person name="Ahearne A."/>
            <person name="Stevens C."/>
            <person name="Phillips K."/>
        </authorList>
    </citation>
    <scope>NUCLEOTIDE SEQUENCE [LARGE SCALE GENOMIC DNA]</scope>
    <source>
        <strain evidence="1 2">MIWBW</strain>
    </source>
</reference>
<accession>A0ABT4A1V5</accession>
<evidence type="ECO:0008006" key="3">
    <source>
        <dbReference type="Google" id="ProtNLM"/>
    </source>
</evidence>
<evidence type="ECO:0000313" key="2">
    <source>
        <dbReference type="Proteomes" id="UP001207654"/>
    </source>
</evidence>
<dbReference type="EMBL" id="JAPNKA010000001">
    <property type="protein sequence ID" value="MCY1075274.1"/>
    <property type="molecule type" value="Genomic_DNA"/>
</dbReference>
<dbReference type="Proteomes" id="UP001207654">
    <property type="component" value="Unassembled WGS sequence"/>
</dbReference>
<dbReference type="PROSITE" id="PS51257">
    <property type="entry name" value="PROKAR_LIPOPROTEIN"/>
    <property type="match status" value="1"/>
</dbReference>
<dbReference type="RefSeq" id="WP_267534215.1">
    <property type="nucleotide sequence ID" value="NZ_JAPNKA010000001.1"/>
</dbReference>
<proteinExistence type="predicted"/>
<evidence type="ECO:0000313" key="1">
    <source>
        <dbReference type="EMBL" id="MCY1075274.1"/>
    </source>
</evidence>
<name>A0ABT4A1V5_9BACT</name>
<gene>
    <name evidence="1" type="ORF">OV287_12290</name>
</gene>
<comment type="caution">
    <text evidence="1">The sequence shown here is derived from an EMBL/GenBank/DDBJ whole genome shotgun (WGS) entry which is preliminary data.</text>
</comment>
<protein>
    <recommendedName>
        <fullName evidence="3">Lipoprotein</fullName>
    </recommendedName>
</protein>
<sequence>MKTKIFGVVAVAMLALTGCGNVCDELDNAFEAVEEKARPCASAGEEPTSFNTNQCSDNLEDCTDSEKKAMSDFAKCLRELPECTPATQENFSNATLGCLLSLSGKVGETCGNAIIGG</sequence>
<organism evidence="1 2">
    <name type="scientific">Archangium lansingense</name>
    <dbReference type="NCBI Taxonomy" id="2995310"/>
    <lineage>
        <taxon>Bacteria</taxon>
        <taxon>Pseudomonadati</taxon>
        <taxon>Myxococcota</taxon>
        <taxon>Myxococcia</taxon>
        <taxon>Myxococcales</taxon>
        <taxon>Cystobacterineae</taxon>
        <taxon>Archangiaceae</taxon>
        <taxon>Archangium</taxon>
    </lineage>
</organism>
<keyword evidence="2" id="KW-1185">Reference proteome</keyword>